<gene>
    <name evidence="1" type="ORF">PIGHUM_04497</name>
</gene>
<dbReference type="EMBL" id="UWPJ01000039">
    <property type="protein sequence ID" value="VCU72398.1"/>
    <property type="molecule type" value="Genomic_DNA"/>
</dbReference>
<name>A0A3P4B9J2_9BURK</name>
<proteinExistence type="predicted"/>
<sequence length="102" mass="10763">MAKINGNDVQGMVRHWLNTPVGGYLGSDYGQDTKSLLQRPHADGAADSFLAKMRSDVPVLEALPVGSLNLYGVPSAPDRLDLVVEVFGQAIEITGGVNANQG</sequence>
<protein>
    <submittedName>
        <fullName evidence="1">Uncharacterized protein</fullName>
    </submittedName>
</protein>
<dbReference type="RefSeq" id="WP_124081948.1">
    <property type="nucleotide sequence ID" value="NZ_UWPJ01000039.1"/>
</dbReference>
<dbReference type="Proteomes" id="UP000277294">
    <property type="component" value="Unassembled WGS sequence"/>
</dbReference>
<accession>A0A3P4B9J2</accession>
<dbReference type="AlphaFoldDB" id="A0A3P4B9J2"/>
<evidence type="ECO:0000313" key="1">
    <source>
        <dbReference type="EMBL" id="VCU72398.1"/>
    </source>
</evidence>
<reference evidence="1 2" key="1">
    <citation type="submission" date="2018-10" db="EMBL/GenBank/DDBJ databases">
        <authorList>
            <person name="Criscuolo A."/>
        </authorList>
    </citation>
    <scope>NUCLEOTIDE SEQUENCE [LARGE SCALE GENOMIC DNA]</scope>
    <source>
        <strain evidence="1">DnA1</strain>
    </source>
</reference>
<dbReference type="OrthoDB" id="6693997at2"/>
<evidence type="ECO:0000313" key="2">
    <source>
        <dbReference type="Proteomes" id="UP000277294"/>
    </source>
</evidence>
<keyword evidence="2" id="KW-1185">Reference proteome</keyword>
<organism evidence="1 2">
    <name type="scientific">Pigmentiphaga humi</name>
    <dbReference type="NCBI Taxonomy" id="2478468"/>
    <lineage>
        <taxon>Bacteria</taxon>
        <taxon>Pseudomonadati</taxon>
        <taxon>Pseudomonadota</taxon>
        <taxon>Betaproteobacteria</taxon>
        <taxon>Burkholderiales</taxon>
        <taxon>Alcaligenaceae</taxon>
        <taxon>Pigmentiphaga</taxon>
    </lineage>
</organism>